<protein>
    <submittedName>
        <fullName evidence="1">11416_t:CDS:1</fullName>
    </submittedName>
</protein>
<name>A0A9W4SYF8_9GLOM</name>
<evidence type="ECO:0000313" key="2">
    <source>
        <dbReference type="Proteomes" id="UP001153678"/>
    </source>
</evidence>
<dbReference type="Proteomes" id="UP001153678">
    <property type="component" value="Unassembled WGS sequence"/>
</dbReference>
<dbReference type="EMBL" id="CAMKVN010003716">
    <property type="protein sequence ID" value="CAI2185429.1"/>
    <property type="molecule type" value="Genomic_DNA"/>
</dbReference>
<dbReference type="AlphaFoldDB" id="A0A9W4SYF8"/>
<accession>A0A9W4SYF8</accession>
<keyword evidence="2" id="KW-1185">Reference proteome</keyword>
<sequence>MPKSKKLQNQIENKLEKLNSDTLHNLVENLKATLKLLADKESPKEKNEFGEPIVLEAGLCSLVDEYEEDENEEI</sequence>
<gene>
    <name evidence="1" type="ORF">FWILDA_LOCUS12072</name>
</gene>
<organism evidence="1 2">
    <name type="scientific">Funneliformis geosporum</name>
    <dbReference type="NCBI Taxonomy" id="1117311"/>
    <lineage>
        <taxon>Eukaryota</taxon>
        <taxon>Fungi</taxon>
        <taxon>Fungi incertae sedis</taxon>
        <taxon>Mucoromycota</taxon>
        <taxon>Glomeromycotina</taxon>
        <taxon>Glomeromycetes</taxon>
        <taxon>Glomerales</taxon>
        <taxon>Glomeraceae</taxon>
        <taxon>Funneliformis</taxon>
    </lineage>
</organism>
<proteinExistence type="predicted"/>
<reference evidence="1" key="1">
    <citation type="submission" date="2022-08" db="EMBL/GenBank/DDBJ databases">
        <authorList>
            <person name="Kallberg Y."/>
            <person name="Tangrot J."/>
            <person name="Rosling A."/>
        </authorList>
    </citation>
    <scope>NUCLEOTIDE SEQUENCE</scope>
    <source>
        <strain evidence="1">Wild A</strain>
    </source>
</reference>
<evidence type="ECO:0000313" key="1">
    <source>
        <dbReference type="EMBL" id="CAI2185429.1"/>
    </source>
</evidence>
<comment type="caution">
    <text evidence="1">The sequence shown here is derived from an EMBL/GenBank/DDBJ whole genome shotgun (WGS) entry which is preliminary data.</text>
</comment>